<dbReference type="KEGG" id="dpx:DAPPUDRAFT_106191"/>
<accession>E9GTC4</accession>
<organism evidence="1 2">
    <name type="scientific">Daphnia pulex</name>
    <name type="common">Water flea</name>
    <dbReference type="NCBI Taxonomy" id="6669"/>
    <lineage>
        <taxon>Eukaryota</taxon>
        <taxon>Metazoa</taxon>
        <taxon>Ecdysozoa</taxon>
        <taxon>Arthropoda</taxon>
        <taxon>Crustacea</taxon>
        <taxon>Branchiopoda</taxon>
        <taxon>Diplostraca</taxon>
        <taxon>Cladocera</taxon>
        <taxon>Anomopoda</taxon>
        <taxon>Daphniidae</taxon>
        <taxon>Daphnia</taxon>
    </lineage>
</organism>
<evidence type="ECO:0008006" key="3">
    <source>
        <dbReference type="Google" id="ProtNLM"/>
    </source>
</evidence>
<dbReference type="OrthoDB" id="410104at2759"/>
<dbReference type="InParanoid" id="E9GTC4"/>
<keyword evidence="2" id="KW-1185">Reference proteome</keyword>
<dbReference type="AlphaFoldDB" id="E9GTC4"/>
<dbReference type="HOGENOM" id="CLU_889231_0_0_1"/>
<dbReference type="STRING" id="6669.E9GTC4"/>
<dbReference type="Proteomes" id="UP000000305">
    <property type="component" value="Unassembled WGS sequence"/>
</dbReference>
<dbReference type="InterPro" id="IPR036691">
    <property type="entry name" value="Endo/exonu/phosph_ase_sf"/>
</dbReference>
<dbReference type="PhylomeDB" id="E9GTC4"/>
<evidence type="ECO:0000313" key="1">
    <source>
        <dbReference type="EMBL" id="EFX77255.1"/>
    </source>
</evidence>
<sequence>MAAPDKIVLKVVRSTLSSRTNVEERFVRVSDYPMNANMESNFRNDSGSYWATHGENGMFTPNTPYLQVGDHKLDDLAEKKTDTAEEKGENLTLIMKVASINIARISTSERLQLLINYCVSNHFHIVCVQEVAFPTYPIPNKAGTAVLLANNISVQYHKCDPDGRLLCVNFGPVSFVSFYAPSGRIFREERSVFFRIDVPTVFFFVKAPTVIMGELNAVDECGDTIHMEAQYSNLDRRLFPENVPNVLAPLRVSADTECQRGGVVGLSVQTGRLENSTKLLQTTGLIVEKHWSFLPKLTARPHGPDSDLNLPAF</sequence>
<name>E9GTC4_DAPPU</name>
<dbReference type="Gene3D" id="3.60.10.10">
    <property type="entry name" value="Endonuclease/exonuclease/phosphatase"/>
    <property type="match status" value="1"/>
</dbReference>
<proteinExistence type="predicted"/>
<dbReference type="EMBL" id="GL732563">
    <property type="protein sequence ID" value="EFX77255.1"/>
    <property type="molecule type" value="Genomic_DNA"/>
</dbReference>
<evidence type="ECO:0000313" key="2">
    <source>
        <dbReference type="Proteomes" id="UP000000305"/>
    </source>
</evidence>
<reference evidence="1 2" key="1">
    <citation type="journal article" date="2011" name="Science">
        <title>The ecoresponsive genome of Daphnia pulex.</title>
        <authorList>
            <person name="Colbourne J.K."/>
            <person name="Pfrender M.E."/>
            <person name="Gilbert D."/>
            <person name="Thomas W.K."/>
            <person name="Tucker A."/>
            <person name="Oakley T.H."/>
            <person name="Tokishita S."/>
            <person name="Aerts A."/>
            <person name="Arnold G.J."/>
            <person name="Basu M.K."/>
            <person name="Bauer D.J."/>
            <person name="Caceres C.E."/>
            <person name="Carmel L."/>
            <person name="Casola C."/>
            <person name="Choi J.H."/>
            <person name="Detter J.C."/>
            <person name="Dong Q."/>
            <person name="Dusheyko S."/>
            <person name="Eads B.D."/>
            <person name="Frohlich T."/>
            <person name="Geiler-Samerotte K.A."/>
            <person name="Gerlach D."/>
            <person name="Hatcher P."/>
            <person name="Jogdeo S."/>
            <person name="Krijgsveld J."/>
            <person name="Kriventseva E.V."/>
            <person name="Kultz D."/>
            <person name="Laforsch C."/>
            <person name="Lindquist E."/>
            <person name="Lopez J."/>
            <person name="Manak J.R."/>
            <person name="Muller J."/>
            <person name="Pangilinan J."/>
            <person name="Patwardhan R.P."/>
            <person name="Pitluck S."/>
            <person name="Pritham E.J."/>
            <person name="Rechtsteiner A."/>
            <person name="Rho M."/>
            <person name="Rogozin I.B."/>
            <person name="Sakarya O."/>
            <person name="Salamov A."/>
            <person name="Schaack S."/>
            <person name="Shapiro H."/>
            <person name="Shiga Y."/>
            <person name="Skalitzky C."/>
            <person name="Smith Z."/>
            <person name="Souvorov A."/>
            <person name="Sung W."/>
            <person name="Tang Z."/>
            <person name="Tsuchiya D."/>
            <person name="Tu H."/>
            <person name="Vos H."/>
            <person name="Wang M."/>
            <person name="Wolf Y.I."/>
            <person name="Yamagata H."/>
            <person name="Yamada T."/>
            <person name="Ye Y."/>
            <person name="Shaw J.R."/>
            <person name="Andrews J."/>
            <person name="Crease T.J."/>
            <person name="Tang H."/>
            <person name="Lucas S.M."/>
            <person name="Robertson H.M."/>
            <person name="Bork P."/>
            <person name="Koonin E.V."/>
            <person name="Zdobnov E.M."/>
            <person name="Grigoriev I.V."/>
            <person name="Lynch M."/>
            <person name="Boore J.L."/>
        </authorList>
    </citation>
    <scope>NUCLEOTIDE SEQUENCE [LARGE SCALE GENOMIC DNA]</scope>
</reference>
<dbReference type="SUPFAM" id="SSF56219">
    <property type="entry name" value="DNase I-like"/>
    <property type="match status" value="1"/>
</dbReference>
<protein>
    <recommendedName>
        <fullName evidence="3">Endonuclease/exonuclease/phosphatase domain-containing protein</fullName>
    </recommendedName>
</protein>
<gene>
    <name evidence="1" type="ORF">DAPPUDRAFT_106191</name>
</gene>